<organism evidence="1 2">
    <name type="scientific">Rodentibacter haemolyticus</name>
    <dbReference type="NCBI Taxonomy" id="2778911"/>
    <lineage>
        <taxon>Bacteria</taxon>
        <taxon>Pseudomonadati</taxon>
        <taxon>Pseudomonadota</taxon>
        <taxon>Gammaproteobacteria</taxon>
        <taxon>Pasteurellales</taxon>
        <taxon>Pasteurellaceae</taxon>
        <taxon>Rodentibacter</taxon>
    </lineage>
</organism>
<gene>
    <name evidence="1" type="ORF">IHV77_06630</name>
</gene>
<evidence type="ECO:0000313" key="2">
    <source>
        <dbReference type="Proteomes" id="UP000663069"/>
    </source>
</evidence>
<dbReference type="EMBL" id="CP063056">
    <property type="protein sequence ID" value="QPB41620.1"/>
    <property type="molecule type" value="Genomic_DNA"/>
</dbReference>
<dbReference type="RefSeq" id="WP_194811218.1">
    <property type="nucleotide sequence ID" value="NZ_CP063056.1"/>
</dbReference>
<evidence type="ECO:0008006" key="3">
    <source>
        <dbReference type="Google" id="ProtNLM"/>
    </source>
</evidence>
<evidence type="ECO:0000313" key="1">
    <source>
        <dbReference type="EMBL" id="QPB41620.1"/>
    </source>
</evidence>
<dbReference type="Proteomes" id="UP000663069">
    <property type="component" value="Chromosome"/>
</dbReference>
<accession>A0ABX6UUG3</accession>
<proteinExistence type="predicted"/>
<name>A0ABX6UUG3_9PAST</name>
<reference evidence="1 2" key="1">
    <citation type="submission" date="2020-10" db="EMBL/GenBank/DDBJ databases">
        <title>Genome Sequencing of Rodentibacter spp. strain DSM111151.</title>
        <authorList>
            <person name="Benga L."/>
            <person name="Lautwein T."/>
        </authorList>
    </citation>
    <scope>NUCLEOTIDE SEQUENCE [LARGE SCALE GENOMIC DNA]</scope>
    <source>
        <strain evidence="1 2">DSM 111151</strain>
    </source>
</reference>
<keyword evidence="2" id="KW-1185">Reference proteome</keyword>
<sequence length="99" mass="11157">MQPHPIILSASKSGYISERYVTINQPIKKGDPLFKITLDRITDSGNVGINSINAIKDQIEKLDNIIQPVKDNQQETLGNLTKQIDKNRKIYTDTKSLYG</sequence>
<protein>
    <recommendedName>
        <fullName evidence="3">Membrane fusion protein biotin-lipoyl like domain-containing protein</fullName>
    </recommendedName>
</protein>